<evidence type="ECO:0000313" key="3">
    <source>
        <dbReference type="EMBL" id="VWB39920.1"/>
    </source>
</evidence>
<dbReference type="CDD" id="cd08343">
    <property type="entry name" value="ED_TypeI_classII_C"/>
    <property type="match status" value="1"/>
</dbReference>
<accession>A0A6P2J988</accession>
<dbReference type="RefSeq" id="WP_174939064.1">
    <property type="nucleotide sequence ID" value="NZ_CABVPY010000009.1"/>
</dbReference>
<evidence type="ECO:0000256" key="1">
    <source>
        <dbReference type="SAM" id="MobiDB-lite"/>
    </source>
</evidence>
<dbReference type="InterPro" id="IPR029068">
    <property type="entry name" value="Glyas_Bleomycin-R_OHBP_Dase"/>
</dbReference>
<dbReference type="InterPro" id="IPR037523">
    <property type="entry name" value="VOC_core"/>
</dbReference>
<dbReference type="InterPro" id="IPR050383">
    <property type="entry name" value="GlyoxalaseI/FosfomycinResist"/>
</dbReference>
<dbReference type="AlphaFoldDB" id="A0A6P2J988"/>
<organism evidence="3 4">
    <name type="scientific">Burkholderia lata (strain ATCC 17760 / DSM 23089 / LMG 22485 / NCIMB 9086 / R18194 / 383)</name>
    <dbReference type="NCBI Taxonomy" id="482957"/>
    <lineage>
        <taxon>Bacteria</taxon>
        <taxon>Pseudomonadati</taxon>
        <taxon>Pseudomonadota</taxon>
        <taxon>Betaproteobacteria</taxon>
        <taxon>Burkholderiales</taxon>
        <taxon>Burkholderiaceae</taxon>
        <taxon>Burkholderia</taxon>
        <taxon>Burkholderia cepacia complex</taxon>
    </lineage>
</organism>
<reference evidence="3 4" key="1">
    <citation type="submission" date="2019-09" db="EMBL/GenBank/DDBJ databases">
        <authorList>
            <person name="Depoorter E."/>
        </authorList>
    </citation>
    <scope>NUCLEOTIDE SEQUENCE [LARGE SCALE GENOMIC DNA]</scope>
    <source>
        <strain evidence="3">LMG 6863</strain>
    </source>
</reference>
<dbReference type="SUPFAM" id="SSF54593">
    <property type="entry name" value="Glyoxalase/Bleomycin resistance protein/Dihydroxybiphenyl dioxygenase"/>
    <property type="match status" value="1"/>
</dbReference>
<gene>
    <name evidence="3" type="ORF">BLA6863_01765</name>
</gene>
<dbReference type="PANTHER" id="PTHR21366">
    <property type="entry name" value="GLYOXALASE FAMILY PROTEIN"/>
    <property type="match status" value="1"/>
</dbReference>
<dbReference type="InterPro" id="IPR004360">
    <property type="entry name" value="Glyas_Fos-R_dOase_dom"/>
</dbReference>
<protein>
    <submittedName>
        <fullName evidence="3">Glyoxalase</fullName>
    </submittedName>
</protein>
<dbReference type="PANTHER" id="PTHR21366:SF14">
    <property type="entry name" value="GLYOXALASE DOMAIN-CONTAINING PROTEIN 5"/>
    <property type="match status" value="1"/>
</dbReference>
<feature type="region of interest" description="Disordered" evidence="1">
    <location>
        <begin position="172"/>
        <end position="204"/>
    </location>
</feature>
<dbReference type="Pfam" id="PF00903">
    <property type="entry name" value="Glyoxalase"/>
    <property type="match status" value="1"/>
</dbReference>
<dbReference type="Gene3D" id="3.10.180.10">
    <property type="entry name" value="2,3-Dihydroxybiphenyl 1,2-Dioxygenase, domain 1"/>
    <property type="match status" value="1"/>
</dbReference>
<sequence length="204" mass="22979">MNSLRPRRLGHMVLMVRDIHRSAKFYTEVMGLKVSDWIGDQMVFLRAGTDHHDLALAQLPKDSPDFDDLPRYSRPGLEHFSYLVDSIEEMERSVKVLQSHGVEIVRGIGRHGPGDNFFLVFKDPDGNNVEVYCAMEQIGERDPREPQVWERTVESFDQYRFARFVVPPPPHLVAEKSRGSAPAAASDDDADAGAQHEAPKGDPA</sequence>
<dbReference type="Proteomes" id="UP000494170">
    <property type="component" value="Unassembled WGS sequence"/>
</dbReference>
<evidence type="ECO:0000259" key="2">
    <source>
        <dbReference type="PROSITE" id="PS51819"/>
    </source>
</evidence>
<feature type="domain" description="VOC" evidence="2">
    <location>
        <begin position="8"/>
        <end position="134"/>
    </location>
</feature>
<dbReference type="EMBL" id="CABVPY010000009">
    <property type="protein sequence ID" value="VWB39920.1"/>
    <property type="molecule type" value="Genomic_DNA"/>
</dbReference>
<name>A0A6P2J988_BURL3</name>
<dbReference type="PROSITE" id="PS51819">
    <property type="entry name" value="VOC"/>
    <property type="match status" value="1"/>
</dbReference>
<proteinExistence type="predicted"/>
<evidence type="ECO:0000313" key="4">
    <source>
        <dbReference type="Proteomes" id="UP000494170"/>
    </source>
</evidence>